<sequence>MPPKRKRTKPADDEEELDGKTCFEKIRGFQTIAEFLEEIPEEDYSRYVTKAIKSQRSNKIKCIECDKTFASSSGFLQHIRKCQELKVEENQEEEEEEKDEWDGSTYVQFKLVPTIWLKVDEQRKKDVINMISKGNYRCFGDNCSQVFRNADLLIKHLNSCVQPSYASFMDNLEGIRNLDAKMRSKIVREALQTSADGRIKCVGCDKTFKNIGGLTYHLDRCNLDEMWICEKCHYKGKLFQKNDHAEKCQLNVILPEETKAGRRSRNMIMKIDPDFVMTSGASEESEMEEEVGDAHGSEDEDENEGTNRKQAVRGGNKRRVIRDGDKEDQGCVKYRFRKSEIFKANNSGAYARIQMNYESSCRKKFEEYQNRIIEPCPRIQQIEIPNWTTIEKDETYPLHQNLDRKSVTIKNVEFEVPKRNEKIIVGYCGVPINSIKIAPNQLESEEDLICVCTFPNEMDFEGDSSLVQFWKYSQNSQLSPYFLLSLPKRGVVLSMEWLLSRNDSNYAAFSMSNGEILIYNINVDAVIDDSDPVPILESEAGLILQQPDSQKVRDVMPPITRISWLWQNGGEILAAINAAGNLIIWNLEEDLKNPKVFRDPTWASPATDVAFLNENLLVVGFRERLIRVFKLDNMSQAYLHDNSAKMAGQKVLADARVFDSFFSYQAEYNSTEKSYGTGIGYFSIDHGANPSFTVVPLFNLHQLMTSQVAIQPTRGIVVSCGIDGRLCASANGKITNANQSLTPYSASRDLLLLTRRKVEKEKEETDEKKVEPTCFEHENVCENMWIEMEFDQKELHKAPQLSCRDQRIESLNVVETNNDFERPTVFCGGEAGLLFVVPCSLKIK</sequence>
<evidence type="ECO:0000313" key="4">
    <source>
        <dbReference type="EMBL" id="CAI5437515.1"/>
    </source>
</evidence>
<dbReference type="EMBL" id="CANHGI010000001">
    <property type="protein sequence ID" value="CAI5437515.1"/>
    <property type="molecule type" value="Genomic_DNA"/>
</dbReference>
<dbReference type="InterPro" id="IPR013087">
    <property type="entry name" value="Znf_C2H2_type"/>
</dbReference>
<evidence type="ECO:0000256" key="2">
    <source>
        <dbReference type="SAM" id="MobiDB-lite"/>
    </source>
</evidence>
<accession>A0A9P1I3P8</accession>
<dbReference type="OrthoDB" id="3535323at2759"/>
<dbReference type="SUPFAM" id="SSF50978">
    <property type="entry name" value="WD40 repeat-like"/>
    <property type="match status" value="1"/>
</dbReference>
<evidence type="ECO:0000313" key="5">
    <source>
        <dbReference type="Proteomes" id="UP001152747"/>
    </source>
</evidence>
<dbReference type="PROSITE" id="PS50157">
    <property type="entry name" value="ZINC_FINGER_C2H2_2"/>
    <property type="match status" value="1"/>
</dbReference>
<gene>
    <name evidence="4" type="ORF">CAMP_LOCUS152</name>
</gene>
<name>A0A9P1I3P8_9PELO</name>
<evidence type="ECO:0000259" key="3">
    <source>
        <dbReference type="PROSITE" id="PS50157"/>
    </source>
</evidence>
<dbReference type="InterPro" id="IPR036322">
    <property type="entry name" value="WD40_repeat_dom_sf"/>
</dbReference>
<comment type="caution">
    <text evidence="4">The sequence shown here is derived from an EMBL/GenBank/DDBJ whole genome shotgun (WGS) entry which is preliminary data.</text>
</comment>
<dbReference type="Proteomes" id="UP001152747">
    <property type="component" value="Unassembled WGS sequence"/>
</dbReference>
<evidence type="ECO:0000256" key="1">
    <source>
        <dbReference type="PROSITE-ProRule" id="PRU00042"/>
    </source>
</evidence>
<protein>
    <recommendedName>
        <fullName evidence="3">C2H2-type domain-containing protein</fullName>
    </recommendedName>
</protein>
<dbReference type="GO" id="GO:0008270">
    <property type="term" value="F:zinc ion binding"/>
    <property type="evidence" value="ECO:0007669"/>
    <property type="project" value="UniProtKB-KW"/>
</dbReference>
<feature type="region of interest" description="Disordered" evidence="2">
    <location>
        <begin position="279"/>
        <end position="322"/>
    </location>
</feature>
<feature type="domain" description="C2H2-type" evidence="3">
    <location>
        <begin position="60"/>
        <end position="91"/>
    </location>
</feature>
<keyword evidence="1" id="KW-0863">Zinc-finger</keyword>
<keyword evidence="1" id="KW-0479">Metal-binding</keyword>
<keyword evidence="1" id="KW-0862">Zinc</keyword>
<organism evidence="4 5">
    <name type="scientific">Caenorhabditis angaria</name>
    <dbReference type="NCBI Taxonomy" id="860376"/>
    <lineage>
        <taxon>Eukaryota</taxon>
        <taxon>Metazoa</taxon>
        <taxon>Ecdysozoa</taxon>
        <taxon>Nematoda</taxon>
        <taxon>Chromadorea</taxon>
        <taxon>Rhabditida</taxon>
        <taxon>Rhabditina</taxon>
        <taxon>Rhabditomorpha</taxon>
        <taxon>Rhabditoidea</taxon>
        <taxon>Rhabditidae</taxon>
        <taxon>Peloderinae</taxon>
        <taxon>Caenorhabditis</taxon>
    </lineage>
</organism>
<dbReference type="AlphaFoldDB" id="A0A9P1I3P8"/>
<dbReference type="InterPro" id="IPR015943">
    <property type="entry name" value="WD40/YVTN_repeat-like_dom_sf"/>
</dbReference>
<keyword evidence="5" id="KW-1185">Reference proteome</keyword>
<proteinExistence type="predicted"/>
<reference evidence="4" key="1">
    <citation type="submission" date="2022-11" db="EMBL/GenBank/DDBJ databases">
        <authorList>
            <person name="Kikuchi T."/>
        </authorList>
    </citation>
    <scope>NUCLEOTIDE SEQUENCE</scope>
    <source>
        <strain evidence="4">PS1010</strain>
    </source>
</reference>
<dbReference type="Gene3D" id="2.130.10.10">
    <property type="entry name" value="YVTN repeat-like/Quinoprotein amine dehydrogenase"/>
    <property type="match status" value="1"/>
</dbReference>